<reference evidence="3 4" key="1">
    <citation type="submission" date="2019-06" db="EMBL/GenBank/DDBJ databases">
        <title>Sequencing the genomes of 1000 actinobacteria strains.</title>
        <authorList>
            <person name="Klenk H.-P."/>
        </authorList>
    </citation>
    <scope>NUCLEOTIDE SEQUENCE [LARGE SCALE GENOMIC DNA]</scope>
    <source>
        <strain evidence="3 4">DSM 21776</strain>
    </source>
</reference>
<keyword evidence="2" id="KW-0812">Transmembrane</keyword>
<feature type="transmembrane region" description="Helical" evidence="2">
    <location>
        <begin position="31"/>
        <end position="52"/>
    </location>
</feature>
<sequence length="208" mass="21298">MSTPAPAAPTDNASARPAPDARRRRSGRAVFLRWMISFPGFPLGGLAAMLLVGPVDSVRAALLGGMVTGTVLGAAQGIGRRLSLRGAAMWAAATAAGLGVGLAAGATAVGYGTELTDLVIQGLICGVAVGLAQSVVLARNEPRSHGRSRVWLVYVWPAYLSLAWALGWTLTTLVGVRVDDQFTVFGAAGAITVTALTSVLPLLHGRAD</sequence>
<dbReference type="OrthoDB" id="5191833at2"/>
<feature type="transmembrane region" description="Helical" evidence="2">
    <location>
        <begin position="150"/>
        <end position="170"/>
    </location>
</feature>
<feature type="transmembrane region" description="Helical" evidence="2">
    <location>
        <begin position="58"/>
        <end position="75"/>
    </location>
</feature>
<name>A0A543PV65_9MICO</name>
<organism evidence="3 4">
    <name type="scientific">Humibacillus xanthopallidus</name>
    <dbReference type="NCBI Taxonomy" id="412689"/>
    <lineage>
        <taxon>Bacteria</taxon>
        <taxon>Bacillati</taxon>
        <taxon>Actinomycetota</taxon>
        <taxon>Actinomycetes</taxon>
        <taxon>Micrococcales</taxon>
        <taxon>Intrasporangiaceae</taxon>
        <taxon>Humibacillus</taxon>
    </lineage>
</organism>
<comment type="caution">
    <text evidence="3">The sequence shown here is derived from an EMBL/GenBank/DDBJ whole genome shotgun (WGS) entry which is preliminary data.</text>
</comment>
<evidence type="ECO:0000256" key="2">
    <source>
        <dbReference type="SAM" id="Phobius"/>
    </source>
</evidence>
<dbReference type="EMBL" id="VFQF01000001">
    <property type="protein sequence ID" value="TQN47973.1"/>
    <property type="molecule type" value="Genomic_DNA"/>
</dbReference>
<dbReference type="RefSeq" id="WP_141820600.1">
    <property type="nucleotide sequence ID" value="NZ_BAAAQC010000018.1"/>
</dbReference>
<feature type="region of interest" description="Disordered" evidence="1">
    <location>
        <begin position="1"/>
        <end position="22"/>
    </location>
</feature>
<feature type="transmembrane region" description="Helical" evidence="2">
    <location>
        <begin position="118"/>
        <end position="138"/>
    </location>
</feature>
<evidence type="ECO:0000256" key="1">
    <source>
        <dbReference type="SAM" id="MobiDB-lite"/>
    </source>
</evidence>
<keyword evidence="2" id="KW-0472">Membrane</keyword>
<feature type="transmembrane region" description="Helical" evidence="2">
    <location>
        <begin position="87"/>
        <end position="112"/>
    </location>
</feature>
<dbReference type="Proteomes" id="UP000320085">
    <property type="component" value="Unassembled WGS sequence"/>
</dbReference>
<evidence type="ECO:0000313" key="4">
    <source>
        <dbReference type="Proteomes" id="UP000320085"/>
    </source>
</evidence>
<proteinExistence type="predicted"/>
<evidence type="ECO:0000313" key="3">
    <source>
        <dbReference type="EMBL" id="TQN47973.1"/>
    </source>
</evidence>
<keyword evidence="2" id="KW-1133">Transmembrane helix</keyword>
<gene>
    <name evidence="3" type="ORF">FHX52_1094</name>
</gene>
<feature type="transmembrane region" description="Helical" evidence="2">
    <location>
        <begin position="182"/>
        <end position="203"/>
    </location>
</feature>
<dbReference type="AlphaFoldDB" id="A0A543PV65"/>
<accession>A0A543PV65</accession>
<protein>
    <submittedName>
        <fullName evidence="3">Uncharacterized protein</fullName>
    </submittedName>
</protein>